<evidence type="ECO:0008006" key="2">
    <source>
        <dbReference type="Google" id="ProtNLM"/>
    </source>
</evidence>
<name>X1L476_9ZZZZ</name>
<proteinExistence type="predicted"/>
<dbReference type="PANTHER" id="PTHR38597">
    <property type="entry name" value="BLL3834 PROTEIN"/>
    <property type="match status" value="1"/>
</dbReference>
<dbReference type="Pfam" id="PF05559">
    <property type="entry name" value="DUF763"/>
    <property type="match status" value="1"/>
</dbReference>
<comment type="caution">
    <text evidence="1">The sequence shown here is derived from an EMBL/GenBank/DDBJ whole genome shotgun (WGS) entry which is preliminary data.</text>
</comment>
<reference evidence="1" key="1">
    <citation type="journal article" date="2014" name="Front. Microbiol.">
        <title>High frequency of phylogenetically diverse reductive dehalogenase-homologous genes in deep subseafloor sedimentary metagenomes.</title>
        <authorList>
            <person name="Kawai M."/>
            <person name="Futagami T."/>
            <person name="Toyoda A."/>
            <person name="Takaki Y."/>
            <person name="Nishi S."/>
            <person name="Hori S."/>
            <person name="Arai W."/>
            <person name="Tsubouchi T."/>
            <person name="Morono Y."/>
            <person name="Uchiyama I."/>
            <person name="Ito T."/>
            <person name="Fujiyama A."/>
            <person name="Inagaki F."/>
            <person name="Takami H."/>
        </authorList>
    </citation>
    <scope>NUCLEOTIDE SEQUENCE</scope>
    <source>
        <strain evidence="1">Expedition CK06-06</strain>
    </source>
</reference>
<dbReference type="EMBL" id="BARV01010587">
    <property type="protein sequence ID" value="GAI14152.1"/>
    <property type="molecule type" value="Genomic_DNA"/>
</dbReference>
<evidence type="ECO:0000313" key="1">
    <source>
        <dbReference type="EMBL" id="GAI14152.1"/>
    </source>
</evidence>
<protein>
    <recommendedName>
        <fullName evidence="2">DUF763 domain-containing protein</fullName>
    </recommendedName>
</protein>
<accession>X1L476</accession>
<dbReference type="AlphaFoldDB" id="X1L476"/>
<sequence length="113" mass="12848">TISELTERTMTALRKAYEFQPESYEKLVAIRGIGPKAVRALALVSDLIYGEPPSWEDPARFSFAHGGKDGIPYPVDRRTYQKTIEILESAVQGVKVDRKEKLSAIRRLHEFLE</sequence>
<gene>
    <name evidence="1" type="ORF">S06H3_20442</name>
</gene>
<dbReference type="PANTHER" id="PTHR38597:SF1">
    <property type="entry name" value="BLL3834 PROTEIN"/>
    <property type="match status" value="1"/>
</dbReference>
<feature type="non-terminal residue" evidence="1">
    <location>
        <position position="1"/>
    </location>
</feature>
<dbReference type="InterPro" id="IPR008482">
    <property type="entry name" value="DUF763"/>
</dbReference>
<organism evidence="1">
    <name type="scientific">marine sediment metagenome</name>
    <dbReference type="NCBI Taxonomy" id="412755"/>
    <lineage>
        <taxon>unclassified sequences</taxon>
        <taxon>metagenomes</taxon>
        <taxon>ecological metagenomes</taxon>
    </lineage>
</organism>